<evidence type="ECO:0000313" key="1">
    <source>
        <dbReference type="EMBL" id="NYG07032.1"/>
    </source>
</evidence>
<dbReference type="AlphaFoldDB" id="A0A852WP49"/>
<name>A0A852WP49_9MICO</name>
<dbReference type="GO" id="GO:0016491">
    <property type="term" value="F:oxidoreductase activity"/>
    <property type="evidence" value="ECO:0007669"/>
    <property type="project" value="InterPro"/>
</dbReference>
<comment type="caution">
    <text evidence="1">The sequence shown here is derived from an EMBL/GenBank/DDBJ whole genome shotgun (WGS) entry which is preliminary data.</text>
</comment>
<evidence type="ECO:0000313" key="2">
    <source>
        <dbReference type="Proteomes" id="UP000573599"/>
    </source>
</evidence>
<accession>A0A852WP49</accession>
<organism evidence="1 2">
    <name type="scientific">Pedococcus badiiscoriae</name>
    <dbReference type="NCBI Taxonomy" id="642776"/>
    <lineage>
        <taxon>Bacteria</taxon>
        <taxon>Bacillati</taxon>
        <taxon>Actinomycetota</taxon>
        <taxon>Actinomycetes</taxon>
        <taxon>Micrococcales</taxon>
        <taxon>Intrasporangiaceae</taxon>
        <taxon>Pedococcus</taxon>
    </lineage>
</organism>
<proteinExistence type="predicted"/>
<sequence length="133" mass="14931">MPIPLAVGRWNRVGFNRLSTPVARHLPGYAVVHHRGRRSGRAYQTPVNLFRVGDRYVIALTYGPQTDWVRNVLAAGGCTIETRGRLVPCGRPQLYRDAERHGIRPVERAVLGWIGVQDFLELVPLWGTPEPNA</sequence>
<dbReference type="Gene3D" id="2.30.110.10">
    <property type="entry name" value="Electron Transport, Fmn-binding Protein, Chain A"/>
    <property type="match status" value="1"/>
</dbReference>
<dbReference type="Pfam" id="PF04075">
    <property type="entry name" value="F420H2_quin_red"/>
    <property type="match status" value="1"/>
</dbReference>
<dbReference type="Proteomes" id="UP000573599">
    <property type="component" value="Unassembled WGS sequence"/>
</dbReference>
<dbReference type="InterPro" id="IPR004378">
    <property type="entry name" value="F420H2_quin_Rdtase"/>
</dbReference>
<protein>
    <submittedName>
        <fullName evidence="1">Deazaflavin-dependent oxidoreductase (Nitroreductase family)</fullName>
    </submittedName>
</protein>
<keyword evidence="2" id="KW-1185">Reference proteome</keyword>
<dbReference type="InterPro" id="IPR012349">
    <property type="entry name" value="Split_barrel_FMN-bd"/>
</dbReference>
<gene>
    <name evidence="1" type="ORF">BJ986_001519</name>
</gene>
<dbReference type="NCBIfam" id="TIGR00026">
    <property type="entry name" value="hi_GC_TIGR00026"/>
    <property type="match status" value="1"/>
</dbReference>
<reference evidence="1 2" key="1">
    <citation type="submission" date="2020-07" db="EMBL/GenBank/DDBJ databases">
        <title>Sequencing the genomes of 1000 actinobacteria strains.</title>
        <authorList>
            <person name="Klenk H.-P."/>
        </authorList>
    </citation>
    <scope>NUCLEOTIDE SEQUENCE [LARGE SCALE GENOMIC DNA]</scope>
    <source>
        <strain evidence="1 2">DSM 23987</strain>
    </source>
</reference>
<dbReference type="RefSeq" id="WP_179421427.1">
    <property type="nucleotide sequence ID" value="NZ_JACCAB010000001.1"/>
</dbReference>
<dbReference type="EMBL" id="JACCAB010000001">
    <property type="protein sequence ID" value="NYG07032.1"/>
    <property type="molecule type" value="Genomic_DNA"/>
</dbReference>